<gene>
    <name evidence="2" type="ORF">NCTC11112_00650</name>
</gene>
<reference evidence="2 3" key="1">
    <citation type="submission" date="2018-06" db="EMBL/GenBank/DDBJ databases">
        <authorList>
            <consortium name="Pathogen Informatics"/>
            <person name="Doyle S."/>
        </authorList>
    </citation>
    <scope>NUCLEOTIDE SEQUENCE [LARGE SCALE GENOMIC DNA]</scope>
    <source>
        <strain evidence="2 3">NCTC11112</strain>
    </source>
</reference>
<evidence type="ECO:0000256" key="1">
    <source>
        <dbReference type="SAM" id="MobiDB-lite"/>
    </source>
</evidence>
<organism evidence="2 3">
    <name type="scientific">Escherichia coli</name>
    <dbReference type="NCBI Taxonomy" id="562"/>
    <lineage>
        <taxon>Bacteria</taxon>
        <taxon>Pseudomonadati</taxon>
        <taxon>Pseudomonadota</taxon>
        <taxon>Gammaproteobacteria</taxon>
        <taxon>Enterobacterales</taxon>
        <taxon>Enterobacteriaceae</taxon>
        <taxon>Escherichia</taxon>
    </lineage>
</organism>
<dbReference type="EMBL" id="UGAW01000001">
    <property type="protein sequence ID" value="STG50250.1"/>
    <property type="molecule type" value="Genomic_DNA"/>
</dbReference>
<feature type="region of interest" description="Disordered" evidence="1">
    <location>
        <begin position="65"/>
        <end position="157"/>
    </location>
</feature>
<name>A0A376MJJ3_ECOLX</name>
<accession>A0A376MJJ3</accession>
<feature type="compositionally biased region" description="Low complexity" evidence="1">
    <location>
        <begin position="97"/>
        <end position="112"/>
    </location>
</feature>
<sequence length="157" mass="16133">MANTTPPRENQADVPSVAQSCPAKSPASHVRIASSVCSSRIRIAAVIEDTNADSATPHKVTFIGVNPERPAEESSNINRNNNAPPVDASSGRPTGKASPSALAATTARAAPAFKPKICGSPNGLRMTACNKAPATPREAPVSNAAAKRGKRSLTITL</sequence>
<feature type="compositionally biased region" description="Polar residues" evidence="1">
    <location>
        <begin position="73"/>
        <end position="83"/>
    </location>
</feature>
<dbReference type="Proteomes" id="UP000254817">
    <property type="component" value="Unassembled WGS sequence"/>
</dbReference>
<proteinExistence type="predicted"/>
<evidence type="ECO:0000313" key="3">
    <source>
        <dbReference type="Proteomes" id="UP000254817"/>
    </source>
</evidence>
<evidence type="ECO:0000313" key="2">
    <source>
        <dbReference type="EMBL" id="STG50250.1"/>
    </source>
</evidence>
<protein>
    <submittedName>
        <fullName evidence="2">Uncharacterized protein</fullName>
    </submittedName>
</protein>
<feature type="region of interest" description="Disordered" evidence="1">
    <location>
        <begin position="1"/>
        <end position="25"/>
    </location>
</feature>
<dbReference type="AlphaFoldDB" id="A0A376MJJ3"/>